<dbReference type="Gene3D" id="3.70.10.10">
    <property type="match status" value="1"/>
</dbReference>
<dbReference type="SMART" id="SM00480">
    <property type="entry name" value="POL3Bc"/>
    <property type="match status" value="1"/>
</dbReference>
<dbReference type="EMBL" id="QJKH01000005">
    <property type="protein sequence ID" value="PXX79755.1"/>
    <property type="molecule type" value="Genomic_DNA"/>
</dbReference>
<dbReference type="RefSeq" id="WP_022937132.1">
    <property type="nucleotide sequence ID" value="NZ_CABKRQ010000002.1"/>
</dbReference>
<dbReference type="GO" id="GO:0009360">
    <property type="term" value="C:DNA polymerase III complex"/>
    <property type="evidence" value="ECO:0007669"/>
    <property type="project" value="InterPro"/>
</dbReference>
<protein>
    <submittedName>
        <fullName evidence="1">DNA polymerase III sliding clamp (Beta) subunit (PCNA family)</fullName>
    </submittedName>
</protein>
<dbReference type="Proteomes" id="UP000247612">
    <property type="component" value="Unassembled WGS sequence"/>
</dbReference>
<evidence type="ECO:0000313" key="1">
    <source>
        <dbReference type="EMBL" id="PXX79755.1"/>
    </source>
</evidence>
<organism evidence="1 2">
    <name type="scientific">Dielma fastidiosa</name>
    <dbReference type="NCBI Taxonomy" id="1034346"/>
    <lineage>
        <taxon>Bacteria</taxon>
        <taxon>Bacillati</taxon>
        <taxon>Bacillota</taxon>
        <taxon>Erysipelotrichia</taxon>
        <taxon>Erysipelotrichales</taxon>
        <taxon>Erysipelotrichaceae</taxon>
        <taxon>Dielma</taxon>
    </lineage>
</organism>
<reference evidence="1 2" key="1">
    <citation type="submission" date="2018-05" db="EMBL/GenBank/DDBJ databases">
        <title>Genomic Encyclopedia of Type Strains, Phase IV (KMG-IV): sequencing the most valuable type-strain genomes for metagenomic binning, comparative biology and taxonomic classification.</title>
        <authorList>
            <person name="Goeker M."/>
        </authorList>
    </citation>
    <scope>NUCLEOTIDE SEQUENCE [LARGE SCALE GENOMIC DNA]</scope>
    <source>
        <strain evidence="1 2">JC118</strain>
    </source>
</reference>
<keyword evidence="2" id="KW-1185">Reference proteome</keyword>
<dbReference type="AlphaFoldDB" id="A0A318KVL2"/>
<name>A0A318KVL2_9FIRM</name>
<dbReference type="OrthoDB" id="8421503at2"/>
<sequence>MKIKLNSSVFHDPMPYNTITVDKDKIKFHSFDGAGMGILRAAKMSKEADEPASFTLSAKDFGFISKLSDFTLEFTDNVIKVSNTRLKAKFANVIDYPVYTPTLNDMVDIQVKLDDLLPGTQFIGSDSTYPQLSGVNIFSDKIVASDRTMFYTHTTDTGLDNPINVPGEAFKHILDTETMRLQTNGKMLVSKTAGRSFYTVLIEQKLPDVKMDDEPLLKAKLPRDEMIQALKLIKEYSKYVTISTNSKGIKLYAGEQSNELAIQVNAEIEGEAADLSYDVARLIKITSLMKEDDVSVIFGARMLICDEGMRNNRYVLARYMMPVKKSETKEEK</sequence>
<dbReference type="STRING" id="1034346.GCA_000313565_00821"/>
<evidence type="ECO:0000313" key="2">
    <source>
        <dbReference type="Proteomes" id="UP000247612"/>
    </source>
</evidence>
<dbReference type="Gene3D" id="3.10.150.10">
    <property type="entry name" value="DNA Polymerase III, subunit A, domain 2"/>
    <property type="match status" value="1"/>
</dbReference>
<accession>A0A318KVL2</accession>
<dbReference type="GO" id="GO:0006260">
    <property type="term" value="P:DNA replication"/>
    <property type="evidence" value="ECO:0007669"/>
    <property type="project" value="InterPro"/>
</dbReference>
<proteinExistence type="predicted"/>
<comment type="caution">
    <text evidence="1">The sequence shown here is derived from an EMBL/GenBank/DDBJ whole genome shotgun (WGS) entry which is preliminary data.</text>
</comment>
<dbReference type="GO" id="GO:0003677">
    <property type="term" value="F:DNA binding"/>
    <property type="evidence" value="ECO:0007669"/>
    <property type="project" value="InterPro"/>
</dbReference>
<gene>
    <name evidence="1" type="ORF">DES51_105229</name>
</gene>
<dbReference type="InterPro" id="IPR001001">
    <property type="entry name" value="DNA_polIII_beta"/>
</dbReference>